<dbReference type="EMBL" id="PGOL01000084">
    <property type="protein sequence ID" value="PKI77632.1"/>
    <property type="molecule type" value="Genomic_DNA"/>
</dbReference>
<accession>A0A2I0LAC2</accession>
<sequence>MQIENQAKDPYDGFRHFWFNPCSRVNSDACRALPRERVPRTLAPACASPSTPAHAQRASELHLVPVRARAHPPTRRGSPERVAINPERSSKSSTESPDSQTLPRLFPRIPRLGIIL</sequence>
<gene>
    <name evidence="2" type="ORF">CRG98_001970</name>
</gene>
<comment type="caution">
    <text evidence="2">The sequence shown here is derived from an EMBL/GenBank/DDBJ whole genome shotgun (WGS) entry which is preliminary data.</text>
</comment>
<proteinExistence type="predicted"/>
<evidence type="ECO:0000256" key="1">
    <source>
        <dbReference type="SAM" id="MobiDB-lite"/>
    </source>
</evidence>
<feature type="compositionally biased region" description="Polar residues" evidence="1">
    <location>
        <begin position="91"/>
        <end position="102"/>
    </location>
</feature>
<name>A0A2I0LAC2_PUNGR</name>
<organism evidence="2 3">
    <name type="scientific">Punica granatum</name>
    <name type="common">Pomegranate</name>
    <dbReference type="NCBI Taxonomy" id="22663"/>
    <lineage>
        <taxon>Eukaryota</taxon>
        <taxon>Viridiplantae</taxon>
        <taxon>Streptophyta</taxon>
        <taxon>Embryophyta</taxon>
        <taxon>Tracheophyta</taxon>
        <taxon>Spermatophyta</taxon>
        <taxon>Magnoliopsida</taxon>
        <taxon>eudicotyledons</taxon>
        <taxon>Gunneridae</taxon>
        <taxon>Pentapetalae</taxon>
        <taxon>rosids</taxon>
        <taxon>malvids</taxon>
        <taxon>Myrtales</taxon>
        <taxon>Lythraceae</taxon>
        <taxon>Punica</taxon>
    </lineage>
</organism>
<feature type="region of interest" description="Disordered" evidence="1">
    <location>
        <begin position="44"/>
        <end position="105"/>
    </location>
</feature>
<evidence type="ECO:0000313" key="2">
    <source>
        <dbReference type="EMBL" id="PKI77632.1"/>
    </source>
</evidence>
<keyword evidence="3" id="KW-1185">Reference proteome</keyword>
<dbReference type="Proteomes" id="UP000233551">
    <property type="component" value="Unassembled WGS sequence"/>
</dbReference>
<dbReference type="AlphaFoldDB" id="A0A2I0LAC2"/>
<protein>
    <submittedName>
        <fullName evidence="2">Uncharacterized protein</fullName>
    </submittedName>
</protein>
<evidence type="ECO:0000313" key="3">
    <source>
        <dbReference type="Proteomes" id="UP000233551"/>
    </source>
</evidence>
<reference evidence="2 3" key="1">
    <citation type="submission" date="2017-11" db="EMBL/GenBank/DDBJ databases">
        <title>De-novo sequencing of pomegranate (Punica granatum L.) genome.</title>
        <authorList>
            <person name="Akparov Z."/>
            <person name="Amiraslanov A."/>
            <person name="Hajiyeva S."/>
            <person name="Abbasov M."/>
            <person name="Kaur K."/>
            <person name="Hamwieh A."/>
            <person name="Solovyev V."/>
            <person name="Salamov A."/>
            <person name="Braich B."/>
            <person name="Kosarev P."/>
            <person name="Mahmoud A."/>
            <person name="Hajiyev E."/>
            <person name="Babayeva S."/>
            <person name="Izzatullayeva V."/>
            <person name="Mammadov A."/>
            <person name="Mammadov A."/>
            <person name="Sharifova S."/>
            <person name="Ojaghi J."/>
            <person name="Eynullazada K."/>
            <person name="Bayramov B."/>
            <person name="Abdulazimova A."/>
            <person name="Shahmuradov I."/>
        </authorList>
    </citation>
    <scope>NUCLEOTIDE SEQUENCE [LARGE SCALE GENOMIC DNA]</scope>
    <source>
        <strain evidence="3">cv. AG2017</strain>
        <tissue evidence="2">Leaf</tissue>
    </source>
</reference>